<feature type="region of interest" description="Disordered" evidence="1">
    <location>
        <begin position="275"/>
        <end position="407"/>
    </location>
</feature>
<feature type="compositionally biased region" description="Basic and acidic residues" evidence="1">
    <location>
        <begin position="306"/>
        <end position="315"/>
    </location>
</feature>
<dbReference type="RefSeq" id="XP_046007841.1">
    <property type="nucleotide sequence ID" value="XM_046157288.1"/>
</dbReference>
<evidence type="ECO:0000313" key="4">
    <source>
        <dbReference type="Proteomes" id="UP000756346"/>
    </source>
</evidence>
<dbReference type="Proteomes" id="UP000756346">
    <property type="component" value="Unassembled WGS sequence"/>
</dbReference>
<dbReference type="AlphaFoldDB" id="A0A9P9BIJ2"/>
<proteinExistence type="predicted"/>
<accession>A0A9P9BIJ2</accession>
<gene>
    <name evidence="3" type="ORF">B0I36DRAFT_354259</name>
</gene>
<sequence>MGHLFAPCPLSACLALLCPSVHFLPAWHFSARPSSFCPPVLFLPIRPLSARLALFCPPVLFLPTRPLSARLALFCLPGTSLPARPLSAHPFSFCPPVLFLPAWHFSACLPDPPSCTATMPEAQRKRPGRSFAASRYVDEQRKRKQKFADLNIAQCAFAGLYIPTATLAILNSDLVVERFKAHTKGGLEEISRDDLDRYCSQLDKPSQITTRFGTSSKALLYRMLTDAPSDILAYLISKDVNDEMKENVERSLEAIKADVLKIAKEVGALEVVTQHQPQAGDRVVKPTKRKLSTGIKANHAQPLEDTVERSHRQSENENGLARKAKRKHGQQVDLSPPDEEHRPSSRSRNNEDIALSVMQARPGDTDTVTRFSHERQPGDTDTAARSSHERQTAVPSEISGDPASNPIIDTPAFPVPPGNYGMIHERAEVNFPGTATFAPNLFWSNDPSFQDTYLQPSLLWDQD</sequence>
<feature type="chain" id="PRO_5040512177" evidence="2">
    <location>
        <begin position="24"/>
        <end position="463"/>
    </location>
</feature>
<protein>
    <submittedName>
        <fullName evidence="3">Uncharacterized protein</fullName>
    </submittedName>
</protein>
<organism evidence="3 4">
    <name type="scientific">Microdochium trichocladiopsis</name>
    <dbReference type="NCBI Taxonomy" id="1682393"/>
    <lineage>
        <taxon>Eukaryota</taxon>
        <taxon>Fungi</taxon>
        <taxon>Dikarya</taxon>
        <taxon>Ascomycota</taxon>
        <taxon>Pezizomycotina</taxon>
        <taxon>Sordariomycetes</taxon>
        <taxon>Xylariomycetidae</taxon>
        <taxon>Xylariales</taxon>
        <taxon>Microdochiaceae</taxon>
        <taxon>Microdochium</taxon>
    </lineage>
</organism>
<feature type="compositionally biased region" description="Basic and acidic residues" evidence="1">
    <location>
        <begin position="338"/>
        <end position="351"/>
    </location>
</feature>
<comment type="caution">
    <text evidence="3">The sequence shown here is derived from an EMBL/GenBank/DDBJ whole genome shotgun (WGS) entry which is preliminary data.</text>
</comment>
<dbReference type="EMBL" id="JAGTJQ010000010">
    <property type="protein sequence ID" value="KAH7021640.1"/>
    <property type="molecule type" value="Genomic_DNA"/>
</dbReference>
<keyword evidence="2" id="KW-0732">Signal</keyword>
<keyword evidence="4" id="KW-1185">Reference proteome</keyword>
<evidence type="ECO:0000313" key="3">
    <source>
        <dbReference type="EMBL" id="KAH7021640.1"/>
    </source>
</evidence>
<feature type="signal peptide" evidence="2">
    <location>
        <begin position="1"/>
        <end position="23"/>
    </location>
</feature>
<name>A0A9P9BIJ2_9PEZI</name>
<evidence type="ECO:0000256" key="1">
    <source>
        <dbReference type="SAM" id="MobiDB-lite"/>
    </source>
</evidence>
<dbReference type="GeneID" id="70186834"/>
<evidence type="ECO:0000256" key="2">
    <source>
        <dbReference type="SAM" id="SignalP"/>
    </source>
</evidence>
<reference evidence="3" key="1">
    <citation type="journal article" date="2021" name="Nat. Commun.">
        <title>Genetic determinants of endophytism in the Arabidopsis root mycobiome.</title>
        <authorList>
            <person name="Mesny F."/>
            <person name="Miyauchi S."/>
            <person name="Thiergart T."/>
            <person name="Pickel B."/>
            <person name="Atanasova L."/>
            <person name="Karlsson M."/>
            <person name="Huettel B."/>
            <person name="Barry K.W."/>
            <person name="Haridas S."/>
            <person name="Chen C."/>
            <person name="Bauer D."/>
            <person name="Andreopoulos W."/>
            <person name="Pangilinan J."/>
            <person name="LaButti K."/>
            <person name="Riley R."/>
            <person name="Lipzen A."/>
            <person name="Clum A."/>
            <person name="Drula E."/>
            <person name="Henrissat B."/>
            <person name="Kohler A."/>
            <person name="Grigoriev I.V."/>
            <person name="Martin F.M."/>
            <person name="Hacquard S."/>
        </authorList>
    </citation>
    <scope>NUCLEOTIDE SEQUENCE</scope>
    <source>
        <strain evidence="3">MPI-CAGE-CH-0230</strain>
    </source>
</reference>